<keyword evidence="3" id="KW-0378">Hydrolase</keyword>
<dbReference type="CDD" id="cd00063">
    <property type="entry name" value="FN3"/>
    <property type="match status" value="2"/>
</dbReference>
<comment type="caution">
    <text evidence="7">The sequence shown here is derived from an EMBL/GenBank/DDBJ whole genome shotgun (WGS) entry which is preliminary data.</text>
</comment>
<dbReference type="Pfam" id="PF00932">
    <property type="entry name" value="LTD"/>
    <property type="match status" value="1"/>
</dbReference>
<dbReference type="GO" id="GO:0004519">
    <property type="term" value="F:endonuclease activity"/>
    <property type="evidence" value="ECO:0007669"/>
    <property type="project" value="UniProtKB-KW"/>
</dbReference>
<dbReference type="Pfam" id="PF00041">
    <property type="entry name" value="fn3"/>
    <property type="match status" value="2"/>
</dbReference>
<comment type="similarity">
    <text evidence="1">Belongs to the EndA/NucM nuclease family.</text>
</comment>
<keyword evidence="8" id="KW-1185">Reference proteome</keyword>
<feature type="domain" description="Fibronectin type-III" evidence="5">
    <location>
        <begin position="371"/>
        <end position="456"/>
    </location>
</feature>
<dbReference type="SUPFAM" id="SSF49265">
    <property type="entry name" value="Fibronectin type III"/>
    <property type="match status" value="1"/>
</dbReference>
<dbReference type="InterPro" id="IPR036116">
    <property type="entry name" value="FN3_sf"/>
</dbReference>
<feature type="region of interest" description="Disordered" evidence="4">
    <location>
        <begin position="348"/>
        <end position="372"/>
    </location>
</feature>
<protein>
    <submittedName>
        <fullName evidence="7">Endonuclease</fullName>
    </submittedName>
</protein>
<dbReference type="InterPro" id="IPR001322">
    <property type="entry name" value="Lamin_tail_dom"/>
</dbReference>
<dbReference type="PROSITE" id="PS51257">
    <property type="entry name" value="PROKAR_LIPOPROTEIN"/>
    <property type="match status" value="1"/>
</dbReference>
<dbReference type="PROSITE" id="PS51841">
    <property type="entry name" value="LTD"/>
    <property type="match status" value="1"/>
</dbReference>
<evidence type="ECO:0000313" key="8">
    <source>
        <dbReference type="Proteomes" id="UP001597468"/>
    </source>
</evidence>
<reference evidence="8" key="1">
    <citation type="journal article" date="2019" name="Int. J. Syst. Evol. Microbiol.">
        <title>The Global Catalogue of Microorganisms (GCM) 10K type strain sequencing project: providing services to taxonomists for standard genome sequencing and annotation.</title>
        <authorList>
            <consortium name="The Broad Institute Genomics Platform"/>
            <consortium name="The Broad Institute Genome Sequencing Center for Infectious Disease"/>
            <person name="Wu L."/>
            <person name="Ma J."/>
        </authorList>
    </citation>
    <scope>NUCLEOTIDE SEQUENCE [LARGE SCALE GENOMIC DNA]</scope>
    <source>
        <strain evidence="8">KCTC 42585</strain>
    </source>
</reference>
<dbReference type="SUPFAM" id="SSF54060">
    <property type="entry name" value="His-Me finger endonucleases"/>
    <property type="match status" value="1"/>
</dbReference>
<dbReference type="Pfam" id="PF04231">
    <property type="entry name" value="Endonuclease_1"/>
    <property type="match status" value="1"/>
</dbReference>
<dbReference type="PANTHER" id="PTHR33607">
    <property type="entry name" value="ENDONUCLEASE-1"/>
    <property type="match status" value="1"/>
</dbReference>
<accession>A0ABW5J0C3</accession>
<evidence type="ECO:0000259" key="5">
    <source>
        <dbReference type="PROSITE" id="PS50853"/>
    </source>
</evidence>
<evidence type="ECO:0000256" key="1">
    <source>
        <dbReference type="ARBA" id="ARBA00006429"/>
    </source>
</evidence>
<evidence type="ECO:0000256" key="3">
    <source>
        <dbReference type="ARBA" id="ARBA00022801"/>
    </source>
</evidence>
<dbReference type="PROSITE" id="PS50853">
    <property type="entry name" value="FN3"/>
    <property type="match status" value="2"/>
</dbReference>
<dbReference type="InterPro" id="IPR013783">
    <property type="entry name" value="Ig-like_fold"/>
</dbReference>
<dbReference type="RefSeq" id="WP_380754569.1">
    <property type="nucleotide sequence ID" value="NZ_JBHULT010000012.1"/>
</dbReference>
<evidence type="ECO:0000256" key="2">
    <source>
        <dbReference type="ARBA" id="ARBA00022722"/>
    </source>
</evidence>
<dbReference type="PANTHER" id="PTHR33607:SF2">
    <property type="entry name" value="ENDONUCLEASE-1"/>
    <property type="match status" value="1"/>
</dbReference>
<evidence type="ECO:0000259" key="6">
    <source>
        <dbReference type="PROSITE" id="PS51841"/>
    </source>
</evidence>
<keyword evidence="7" id="KW-0255">Endonuclease</keyword>
<evidence type="ECO:0000313" key="7">
    <source>
        <dbReference type="EMBL" id="MFD2519075.1"/>
    </source>
</evidence>
<proteinExistence type="inferred from homology"/>
<gene>
    <name evidence="7" type="ORF">ACFSTG_14300</name>
</gene>
<dbReference type="InterPro" id="IPR007346">
    <property type="entry name" value="Endonuclease-I"/>
</dbReference>
<dbReference type="Proteomes" id="UP001597468">
    <property type="component" value="Unassembled WGS sequence"/>
</dbReference>
<dbReference type="EMBL" id="JBHULT010000012">
    <property type="protein sequence ID" value="MFD2519075.1"/>
    <property type="molecule type" value="Genomic_DNA"/>
</dbReference>
<dbReference type="InterPro" id="IPR044925">
    <property type="entry name" value="His-Me_finger_sf"/>
</dbReference>
<dbReference type="SUPFAM" id="SSF74853">
    <property type="entry name" value="Lamin A/C globular tail domain"/>
    <property type="match status" value="1"/>
</dbReference>
<keyword evidence="2" id="KW-0540">Nuclease</keyword>
<dbReference type="Gene3D" id="2.60.40.10">
    <property type="entry name" value="Immunoglobulins"/>
    <property type="match status" value="2"/>
</dbReference>
<sequence length="616" mass="68008">MKKAFYLPFLTILFLAGCSSDDGGGDPVKPDPDPEPPIVESYYEIPAALEDYYADVDFNLEEDKLHEELAVHTIEKHTDILGYGSRHQYLYNADADFNNSGNVVLIYTGESRDKREYQSGSNSYSPQTFNTEHVYPQSMLEGDAIADLHILRVVDIEVNELRMNYPYTDGEGQYKLVQDNSFYPGDEWRGDVARMVMYMNLRYDEPFEPVGGLELFLEWNVEDPVSAFEMQRNEVIEDAQGNRNPFIDNPHLATRIWGGEEADNRWDGEAEEADEEAPSIPQNVTVDEVSFETVDLTWEASSDNVGVAKYNVMVDGDFYTSVTSTSLTVEGLEPGVTYEFTVSAADSAGNTSDASDVVEGTTTADDEAPSVPQNLSVSAVSVTSVTLTWDASTDNAAVAGYDIYINGEFYQTVSTTEYTLAGLDALTTYSFAVKARDIYGNTSELSASTDATTKEETDENAVAADILISEYTEGEWGFNKALEIGNPTAEAVDLSTYTLMKITNEKEDWENEFQLEGTLAAGEVLVIVNDGAEYPGLLDAADVLTDHQIVNFNGNDPVGLFKDGVLIDMIGFKGGEVFAADVNLRRKSSITKPNTTFTIDEWETYDDEETEGYGSL</sequence>
<dbReference type="InterPro" id="IPR003961">
    <property type="entry name" value="FN3_dom"/>
</dbReference>
<organism evidence="7 8">
    <name type="scientific">Salinimicrobium flavum</name>
    <dbReference type="NCBI Taxonomy" id="1737065"/>
    <lineage>
        <taxon>Bacteria</taxon>
        <taxon>Pseudomonadati</taxon>
        <taxon>Bacteroidota</taxon>
        <taxon>Flavobacteriia</taxon>
        <taxon>Flavobacteriales</taxon>
        <taxon>Flavobacteriaceae</taxon>
        <taxon>Salinimicrobium</taxon>
    </lineage>
</organism>
<feature type="domain" description="Fibronectin type-III" evidence="5">
    <location>
        <begin position="280"/>
        <end position="366"/>
    </location>
</feature>
<dbReference type="SMART" id="SM00060">
    <property type="entry name" value="FN3"/>
    <property type="match status" value="2"/>
</dbReference>
<feature type="domain" description="LTD" evidence="6">
    <location>
        <begin position="455"/>
        <end position="574"/>
    </location>
</feature>
<name>A0ABW5J0C3_9FLAO</name>
<dbReference type="InterPro" id="IPR036415">
    <property type="entry name" value="Lamin_tail_dom_sf"/>
</dbReference>
<evidence type="ECO:0000256" key="4">
    <source>
        <dbReference type="SAM" id="MobiDB-lite"/>
    </source>
</evidence>